<protein>
    <recommendedName>
        <fullName evidence="6">Iron-sulfur cluster carrier protein</fullName>
    </recommendedName>
</protein>
<dbReference type="InterPro" id="IPR033756">
    <property type="entry name" value="YlxH/NBP35"/>
</dbReference>
<dbReference type="STRING" id="222984.GCA_000731985_01260"/>
<dbReference type="Gene3D" id="3.30.300.130">
    <property type="entry name" value="Fe-S cluster assembly (FSCA)"/>
    <property type="match status" value="1"/>
</dbReference>
<organism evidence="9 10">
    <name type="scientific">Natrinema altunense</name>
    <dbReference type="NCBI Taxonomy" id="222984"/>
    <lineage>
        <taxon>Archaea</taxon>
        <taxon>Methanobacteriati</taxon>
        <taxon>Methanobacteriota</taxon>
        <taxon>Stenosarchaea group</taxon>
        <taxon>Halobacteria</taxon>
        <taxon>Halobacteriales</taxon>
        <taxon>Natrialbaceae</taxon>
        <taxon>Natrinema</taxon>
    </lineage>
</organism>
<dbReference type="InterPro" id="IPR018720">
    <property type="entry name" value="DUF2249"/>
</dbReference>
<dbReference type="GO" id="GO:0051539">
    <property type="term" value="F:4 iron, 4 sulfur cluster binding"/>
    <property type="evidence" value="ECO:0007669"/>
    <property type="project" value="TreeGrafter"/>
</dbReference>
<keyword evidence="6" id="KW-0378">Hydrolase</keyword>
<dbReference type="AlphaFoldDB" id="A0A482XWN0"/>
<dbReference type="EMBL" id="SHMR01000005">
    <property type="protein sequence ID" value="RZH67522.1"/>
    <property type="molecule type" value="Genomic_DNA"/>
</dbReference>
<dbReference type="Pfam" id="PF10006">
    <property type="entry name" value="DUF2249"/>
    <property type="match status" value="1"/>
</dbReference>
<feature type="domain" description="DUF2249" evidence="8">
    <location>
        <begin position="350"/>
        <end position="425"/>
    </location>
</feature>
<evidence type="ECO:0000259" key="8">
    <source>
        <dbReference type="Pfam" id="PF10006"/>
    </source>
</evidence>
<evidence type="ECO:0000259" key="7">
    <source>
        <dbReference type="Pfam" id="PF01883"/>
    </source>
</evidence>
<evidence type="ECO:0000256" key="1">
    <source>
        <dbReference type="ARBA" id="ARBA00022723"/>
    </source>
</evidence>
<dbReference type="GO" id="GO:0016887">
    <property type="term" value="F:ATP hydrolysis activity"/>
    <property type="evidence" value="ECO:0007669"/>
    <property type="project" value="UniProtKB-UniRule"/>
</dbReference>
<dbReference type="CDD" id="cd02037">
    <property type="entry name" value="Mrp_NBP35"/>
    <property type="match status" value="1"/>
</dbReference>
<dbReference type="GO" id="GO:0046872">
    <property type="term" value="F:metal ion binding"/>
    <property type="evidence" value="ECO:0007669"/>
    <property type="project" value="UniProtKB-KW"/>
</dbReference>
<accession>A0A482XWN0</accession>
<keyword evidence="3 6" id="KW-0067">ATP-binding</keyword>
<dbReference type="PANTHER" id="PTHR42961:SF2">
    <property type="entry name" value="IRON-SULFUR PROTEIN NUBPL"/>
    <property type="match status" value="1"/>
</dbReference>
<sequence length="425" mass="44627">MAKHDIVPDDVPTDDLAERVRDGLRAVADPDLGSDVLESGLVTDVSVDERVVRIGADLTGLDDPTAEDVTEALRRRALSTPGVERATIEGETPNAGADDAIDGAAGVDTVIAVASAKGGVGKTTVSTQLARALAADPDRDVGIFDADLYGPNVPELLALEGPVSANAAGDAEPIDAGDLTAMSVGLIANDEPLAWRGAMAHEAVSELFEDTAWGDLDTLVVDLPPGTGDIVLTALQSLPIDGAVLVSTPHPTSVGDTSRSATLFEENGVPLLGTVVNMRGFTCDCGREHDLFPDTDVEAALDQPVLCDLPFDERVRDFGDDVPPEALELADAVRERLAAVGDLSVPDHALDLRGLPKPIRHEQATAEFRATEPGETFYLLNDHDPSPLAAELVGAVGREGPPGDAFEEYAVRRRAPDEWVLAVTR</sequence>
<feature type="domain" description="MIP18 family-like" evidence="7">
    <location>
        <begin position="18"/>
        <end position="87"/>
    </location>
</feature>
<comment type="similarity">
    <text evidence="6">Belongs to the Mrp/NBP35 ATP-binding proteins family.</text>
</comment>
<dbReference type="PANTHER" id="PTHR42961">
    <property type="entry name" value="IRON-SULFUR PROTEIN NUBPL"/>
    <property type="match status" value="1"/>
</dbReference>
<dbReference type="GO" id="GO:0005524">
    <property type="term" value="F:ATP binding"/>
    <property type="evidence" value="ECO:0007669"/>
    <property type="project" value="UniProtKB-UniRule"/>
</dbReference>
<evidence type="ECO:0000313" key="10">
    <source>
        <dbReference type="Proteomes" id="UP000292704"/>
    </source>
</evidence>
<dbReference type="InterPro" id="IPR034904">
    <property type="entry name" value="FSCA_dom_sf"/>
</dbReference>
<evidence type="ECO:0000256" key="3">
    <source>
        <dbReference type="ARBA" id="ARBA00022840"/>
    </source>
</evidence>
<dbReference type="InterPro" id="IPR027417">
    <property type="entry name" value="P-loop_NTPase"/>
</dbReference>
<dbReference type="InterPro" id="IPR044304">
    <property type="entry name" value="NUBPL-like"/>
</dbReference>
<dbReference type="SUPFAM" id="SSF117916">
    <property type="entry name" value="Fe-S cluster assembly (FSCA) domain-like"/>
    <property type="match status" value="1"/>
</dbReference>
<keyword evidence="1 6" id="KW-0479">Metal-binding</keyword>
<keyword evidence="5 6" id="KW-0411">Iron-sulfur</keyword>
<comment type="caution">
    <text evidence="9">The sequence shown here is derived from an EMBL/GenBank/DDBJ whole genome shotgun (WGS) entry which is preliminary data.</text>
</comment>
<proteinExistence type="inferred from homology"/>
<dbReference type="Gene3D" id="3.40.50.300">
    <property type="entry name" value="P-loop containing nucleotide triphosphate hydrolases"/>
    <property type="match status" value="1"/>
</dbReference>
<feature type="binding site" evidence="6">
    <location>
        <begin position="116"/>
        <end position="123"/>
    </location>
    <ligand>
        <name>ATP</name>
        <dbReference type="ChEBI" id="CHEBI:30616"/>
    </ligand>
</feature>
<dbReference type="HAMAP" id="MF_02040">
    <property type="entry name" value="Mrp_NBP35"/>
    <property type="match status" value="1"/>
</dbReference>
<gene>
    <name evidence="9" type="ORF">ELS17_11720</name>
</gene>
<dbReference type="Proteomes" id="UP000292704">
    <property type="component" value="Unassembled WGS sequence"/>
</dbReference>
<evidence type="ECO:0000256" key="4">
    <source>
        <dbReference type="ARBA" id="ARBA00023004"/>
    </source>
</evidence>
<evidence type="ECO:0000256" key="2">
    <source>
        <dbReference type="ARBA" id="ARBA00022741"/>
    </source>
</evidence>
<dbReference type="InterPro" id="IPR019591">
    <property type="entry name" value="Mrp/NBP35_ATP-bd"/>
</dbReference>
<name>A0A482XWN0_9EURY</name>
<dbReference type="SUPFAM" id="SSF52540">
    <property type="entry name" value="P-loop containing nucleoside triphosphate hydrolases"/>
    <property type="match status" value="1"/>
</dbReference>
<dbReference type="RefSeq" id="WP_130170824.1">
    <property type="nucleotide sequence ID" value="NZ_SHMR01000005.1"/>
</dbReference>
<evidence type="ECO:0000313" key="9">
    <source>
        <dbReference type="EMBL" id="RZH67522.1"/>
    </source>
</evidence>
<dbReference type="Pfam" id="PF01883">
    <property type="entry name" value="FeS_assembly_P"/>
    <property type="match status" value="1"/>
</dbReference>
<dbReference type="GO" id="GO:0016226">
    <property type="term" value="P:iron-sulfur cluster assembly"/>
    <property type="evidence" value="ECO:0007669"/>
    <property type="project" value="InterPro"/>
</dbReference>
<keyword evidence="4 6" id="KW-0408">Iron</keyword>
<dbReference type="GO" id="GO:0140663">
    <property type="term" value="F:ATP-dependent FeS chaperone activity"/>
    <property type="evidence" value="ECO:0007669"/>
    <property type="project" value="InterPro"/>
</dbReference>
<comment type="subunit">
    <text evidence="6">Homodimer.</text>
</comment>
<evidence type="ECO:0000256" key="6">
    <source>
        <dbReference type="HAMAP-Rule" id="MF_02040"/>
    </source>
</evidence>
<reference evidence="9 10" key="1">
    <citation type="submission" date="2019-02" db="EMBL/GenBank/DDBJ databases">
        <title>Genome analysis provides insights into bioremediation potentialities and Haloocin production by Natrinema altunense strain 4.1R isolated from Chott Douz in Tunisian desert.</title>
        <authorList>
            <person name="Najjari A."/>
            <person name="Youssef N."/>
            <person name="Ben Dhia O."/>
            <person name="Ferjani R."/>
            <person name="El Hidri D."/>
            <person name="Ouzari H.I."/>
            <person name="Cherif A."/>
        </authorList>
    </citation>
    <scope>NUCLEOTIDE SEQUENCE [LARGE SCALE GENOMIC DNA]</scope>
    <source>
        <strain evidence="9 10">4.1R</strain>
    </source>
</reference>
<dbReference type="Pfam" id="PF10609">
    <property type="entry name" value="ParA"/>
    <property type="match status" value="1"/>
</dbReference>
<comment type="function">
    <text evidence="6">Binds and transfers iron-sulfur (Fe-S) clusters to target apoproteins. Can hydrolyze ATP.</text>
</comment>
<keyword evidence="2 6" id="KW-0547">Nucleotide-binding</keyword>
<dbReference type="InterPro" id="IPR002744">
    <property type="entry name" value="MIP18-like"/>
</dbReference>
<evidence type="ECO:0000256" key="5">
    <source>
        <dbReference type="ARBA" id="ARBA00023014"/>
    </source>
</evidence>
<dbReference type="OrthoDB" id="8297at2157"/>